<dbReference type="Pfam" id="PF18934">
    <property type="entry name" value="DUF5682"/>
    <property type="match status" value="1"/>
</dbReference>
<sequence>MVHVFGIRHHGPGSARTVRLALDELGPDIVLVEGPPDAQSVLPLLVHPAMKPPVALLVYASDAPSQAVFYPFAIFSPEWQALTYALERGIPARFMDLPLAHQLGDTAQETPSAPDEAVHDPLAALAAAAGYRDRELWWEQQIEQRADPRGVFEAILEAMRALRAGLPPHAGESAHAVREARREAHMRRTIRAAQREGFARIAVVCGAWHAPALEDPAGGDGEGRAARDEHDERAARDRRDEALLKKLPRTKTEATWVPWTSARLAYRSGYGAGIASPGWYAHLWRSGDRPGRASITWMAQIAGLLREADLDAPPASVIEAVRLAETLAALRELPIPGLAELSDAALSVLCQGAPAPMELIRTKLEVGEDLGEVPEESPAVPLQRDLAAAQRRLRLKPAAEPKPLELDLRGEHDRERSHLLHRLVLLDIPWGTPQQVSASKTGTFHEHWSLAWRPELTVALVEASIYGNTLESAATAKVSEQAEGASLPRLTASLDATILSDLPEATDRVLACVQERAALSADVLALMTAFPPLARATRYGSVRQTRSEHLVTIVDGLFERIAVGLVPACASLDDAAAVDMRGAIAHMDESVALLHHLGSAWTELLHDVLGREPIHGLVRGSACRILVERGSVDRNELERLARLALSPVAVPAQAAAWIEGLLRGSALLLLQHDGLWGALDAWLGGLRDEVFVEMLPLVRRGFSAFGPIERRRMGERVRQLRNPAPRAEATCDTDRDAARAALVHPVLSQILGVDLP</sequence>
<dbReference type="EMBL" id="CP089984">
    <property type="protein sequence ID" value="WXB20181.1"/>
    <property type="molecule type" value="Genomic_DNA"/>
</dbReference>
<dbReference type="RefSeq" id="WP_394829786.1">
    <property type="nucleotide sequence ID" value="NZ_CP089984.1"/>
</dbReference>
<keyword evidence="3" id="KW-1185">Reference proteome</keyword>
<organism evidence="2 3">
    <name type="scientific">Pendulispora albinea</name>
    <dbReference type="NCBI Taxonomy" id="2741071"/>
    <lineage>
        <taxon>Bacteria</taxon>
        <taxon>Pseudomonadati</taxon>
        <taxon>Myxococcota</taxon>
        <taxon>Myxococcia</taxon>
        <taxon>Myxococcales</taxon>
        <taxon>Sorangiineae</taxon>
        <taxon>Pendulisporaceae</taxon>
        <taxon>Pendulispora</taxon>
    </lineage>
</organism>
<gene>
    <name evidence="2" type="ORF">LZC94_12230</name>
</gene>
<evidence type="ECO:0000313" key="3">
    <source>
        <dbReference type="Proteomes" id="UP001370348"/>
    </source>
</evidence>
<dbReference type="InterPro" id="IPR043737">
    <property type="entry name" value="DUF5682"/>
</dbReference>
<dbReference type="InterPro" id="IPR050458">
    <property type="entry name" value="LolB"/>
</dbReference>
<evidence type="ECO:0000313" key="2">
    <source>
        <dbReference type="EMBL" id="WXB20181.1"/>
    </source>
</evidence>
<dbReference type="PANTHER" id="PTHR30634">
    <property type="entry name" value="OUTER MEMBRANE LOLAB LIPOPROTEIN INSERTION APPARATUS"/>
    <property type="match status" value="1"/>
</dbReference>
<protein>
    <submittedName>
        <fullName evidence="2">DUF5682 family protein</fullName>
    </submittedName>
</protein>
<reference evidence="2 3" key="1">
    <citation type="submission" date="2021-12" db="EMBL/GenBank/DDBJ databases">
        <title>Discovery of the Pendulisporaceae a myxobacterial family with distinct sporulation behavior and unique specialized metabolism.</title>
        <authorList>
            <person name="Garcia R."/>
            <person name="Popoff A."/>
            <person name="Bader C.D."/>
            <person name="Loehr J."/>
            <person name="Walesch S."/>
            <person name="Walt C."/>
            <person name="Boldt J."/>
            <person name="Bunk B."/>
            <person name="Haeckl F.J.F.P.J."/>
            <person name="Gunesch A.P."/>
            <person name="Birkelbach J."/>
            <person name="Nuebel U."/>
            <person name="Pietschmann T."/>
            <person name="Bach T."/>
            <person name="Mueller R."/>
        </authorList>
    </citation>
    <scope>NUCLEOTIDE SEQUENCE [LARGE SCALE GENOMIC DNA]</scope>
    <source>
        <strain evidence="2 3">MSr11954</strain>
    </source>
</reference>
<dbReference type="Proteomes" id="UP001370348">
    <property type="component" value="Chromosome"/>
</dbReference>
<feature type="compositionally biased region" description="Basic and acidic residues" evidence="1">
    <location>
        <begin position="221"/>
        <end position="240"/>
    </location>
</feature>
<dbReference type="PANTHER" id="PTHR30634:SF14">
    <property type="match status" value="1"/>
</dbReference>
<evidence type="ECO:0000256" key="1">
    <source>
        <dbReference type="SAM" id="MobiDB-lite"/>
    </source>
</evidence>
<feature type="region of interest" description="Disordered" evidence="1">
    <location>
        <begin position="212"/>
        <end position="240"/>
    </location>
</feature>
<name>A0ABZ2MCF7_9BACT</name>
<proteinExistence type="predicted"/>
<accession>A0ABZ2MCF7</accession>